<dbReference type="RefSeq" id="WP_264791802.1">
    <property type="nucleotide sequence ID" value="NZ_AP026867.1"/>
</dbReference>
<accession>A0A916DRZ5</accession>
<evidence type="ECO:0000259" key="2">
    <source>
        <dbReference type="Pfam" id="PF18962"/>
    </source>
</evidence>
<organism evidence="3 4">
    <name type="scientific">Aureispira anguillae</name>
    <dbReference type="NCBI Taxonomy" id="2864201"/>
    <lineage>
        <taxon>Bacteria</taxon>
        <taxon>Pseudomonadati</taxon>
        <taxon>Bacteroidota</taxon>
        <taxon>Saprospiria</taxon>
        <taxon>Saprospirales</taxon>
        <taxon>Saprospiraceae</taxon>
        <taxon>Aureispira</taxon>
    </lineage>
</organism>
<dbReference type="Proteomes" id="UP001060919">
    <property type="component" value="Chromosome"/>
</dbReference>
<evidence type="ECO:0000256" key="1">
    <source>
        <dbReference type="SAM" id="SignalP"/>
    </source>
</evidence>
<feature type="domain" description="Secretion system C-terminal sorting" evidence="2">
    <location>
        <begin position="451"/>
        <end position="521"/>
    </location>
</feature>
<sequence>MKLFLLFILLTSSVITWSQNSLNLEHSYTGENFSMRAVYPTFGEKYSMIEEATGMLNIYNADHSLWKTITLPVPVGATDYHLFWVTEEVVNPDSLFEIAYRYKPSASSSFACRLVNEQGTILLDLPATSQIYLNRIGGLQDKILVLDSAGTDVYDLPGLTLEHEFLVNQGVKRINFEYDGEKYYYADRDTSLLYIYNDNFSLWKQINIPRPAGAVSNSIRHISQSKINADSLIEISASFVNPVLMEVNSRIFNDAGVVLLDYQDGRYLYLDELNGSSSKLIGYRLSDSADVFSVPSLTLEQSYPKRVKRIHLALSGEKYYYYDGAVVHLKNSDHSAWKTVQIGPLLASGSNIEHISETKIFSDSLLEIGYTWWRNMPGNQQEYRSFIINEHGTVFLEERNCYRTYISEIDSLETKVITTLNKPKCCFDKVYEIVNNTAINVIANKTQSIHIYPNPVSEHLMIENPIEEPLTLQLMTTNGKLIQTLTIKDKVHEVDVSMLPNGIYFLSGHSDKFNFNQKIVVY</sequence>
<keyword evidence="1" id="KW-0732">Signal</keyword>
<dbReference type="EMBL" id="AP026867">
    <property type="protein sequence ID" value="BDS10496.1"/>
    <property type="molecule type" value="Genomic_DNA"/>
</dbReference>
<dbReference type="KEGG" id="aup:AsAng_0012040"/>
<name>A0A916DRZ5_9BACT</name>
<feature type="chain" id="PRO_5036812988" evidence="1">
    <location>
        <begin position="19"/>
        <end position="522"/>
    </location>
</feature>
<dbReference type="Pfam" id="PF18962">
    <property type="entry name" value="Por_Secre_tail"/>
    <property type="match status" value="1"/>
</dbReference>
<dbReference type="InterPro" id="IPR026444">
    <property type="entry name" value="Secre_tail"/>
</dbReference>
<keyword evidence="4" id="KW-1185">Reference proteome</keyword>
<gene>
    <name evidence="3" type="ORF">AsAng_0012040</name>
</gene>
<protein>
    <submittedName>
        <fullName evidence="3">T9SS type A sorting domain-containing protein</fullName>
    </submittedName>
</protein>
<reference evidence="3" key="1">
    <citation type="submission" date="2022-09" db="EMBL/GenBank/DDBJ databases">
        <title>Aureispira anguillicida sp. nov., isolated from Leptocephalus of Japanese eel Anguilla japonica.</title>
        <authorList>
            <person name="Yuasa K."/>
            <person name="Mekata T."/>
            <person name="Ikunari K."/>
        </authorList>
    </citation>
    <scope>NUCLEOTIDE SEQUENCE</scope>
    <source>
        <strain evidence="3">EL160426</strain>
    </source>
</reference>
<proteinExistence type="predicted"/>
<dbReference type="AlphaFoldDB" id="A0A916DRZ5"/>
<dbReference type="NCBIfam" id="TIGR04183">
    <property type="entry name" value="Por_Secre_tail"/>
    <property type="match status" value="1"/>
</dbReference>
<evidence type="ECO:0000313" key="3">
    <source>
        <dbReference type="EMBL" id="BDS10496.1"/>
    </source>
</evidence>
<evidence type="ECO:0000313" key="4">
    <source>
        <dbReference type="Proteomes" id="UP001060919"/>
    </source>
</evidence>
<feature type="signal peptide" evidence="1">
    <location>
        <begin position="1"/>
        <end position="18"/>
    </location>
</feature>